<gene>
    <name evidence="3" type="ORF">ACFQQG_00890</name>
</gene>
<name>A0ABD5W024_9EURY</name>
<dbReference type="GO" id="GO:0055086">
    <property type="term" value="P:nucleobase-containing small molecule metabolic process"/>
    <property type="evidence" value="ECO:0007669"/>
    <property type="project" value="UniProtKB-ARBA"/>
</dbReference>
<protein>
    <submittedName>
        <fullName evidence="3">Cytidine deaminase</fullName>
    </submittedName>
</protein>
<sequence>MDTKPLSDSDRELIDRVIKTNERSFDDSFFEGAHIVAAGVRTTDRTVYDGVSLPAAIGRASLCAEPVAIGSAVADGHNHDDIETCVAISYPMDGHDAEDHRVVPPCGVCREMLVDYNDEMRVIVTEDGEPRVTRAVELLPGRTW</sequence>
<dbReference type="GeneID" id="76628792"/>
<dbReference type="Pfam" id="PF00383">
    <property type="entry name" value="dCMP_cyt_deam_1"/>
    <property type="match status" value="1"/>
</dbReference>
<dbReference type="Gene3D" id="3.40.140.10">
    <property type="entry name" value="Cytidine Deaminase, domain 2"/>
    <property type="match status" value="1"/>
</dbReference>
<dbReference type="PROSITE" id="PS51747">
    <property type="entry name" value="CYT_DCMP_DEAMINASES_2"/>
    <property type="match status" value="1"/>
</dbReference>
<dbReference type="AlphaFoldDB" id="A0ABD5W024"/>
<dbReference type="RefSeq" id="WP_267162704.1">
    <property type="nucleotide sequence ID" value="NZ_CP112972.1"/>
</dbReference>
<reference evidence="3 4" key="1">
    <citation type="journal article" date="2019" name="Int. J. Syst. Evol. Microbiol.">
        <title>The Global Catalogue of Microorganisms (GCM) 10K type strain sequencing project: providing services to taxonomists for standard genome sequencing and annotation.</title>
        <authorList>
            <consortium name="The Broad Institute Genomics Platform"/>
            <consortium name="The Broad Institute Genome Sequencing Center for Infectious Disease"/>
            <person name="Wu L."/>
            <person name="Ma J."/>
        </authorList>
    </citation>
    <scope>NUCLEOTIDE SEQUENCE [LARGE SCALE GENOMIC DNA]</scope>
    <source>
        <strain evidence="3 4">JCM 30072</strain>
    </source>
</reference>
<dbReference type="InterPro" id="IPR016193">
    <property type="entry name" value="Cytidine_deaminase-like"/>
</dbReference>
<dbReference type="EMBL" id="JBHSZI010000001">
    <property type="protein sequence ID" value="MFC7056994.1"/>
    <property type="molecule type" value="Genomic_DNA"/>
</dbReference>
<evidence type="ECO:0000313" key="4">
    <source>
        <dbReference type="Proteomes" id="UP001596445"/>
    </source>
</evidence>
<dbReference type="CDD" id="cd01283">
    <property type="entry name" value="cytidine_deaminase"/>
    <property type="match status" value="1"/>
</dbReference>
<accession>A0ABD5W024</accession>
<dbReference type="GO" id="GO:0004126">
    <property type="term" value="F:cytidine deaminase activity"/>
    <property type="evidence" value="ECO:0007669"/>
    <property type="project" value="UniProtKB-ARBA"/>
</dbReference>
<comment type="similarity">
    <text evidence="1">Belongs to the cytidine and deoxycytidylate deaminase family.</text>
</comment>
<feature type="domain" description="CMP/dCMP-type deaminase" evidence="2">
    <location>
        <begin position="8"/>
        <end position="144"/>
    </location>
</feature>
<dbReference type="PANTHER" id="PTHR11644">
    <property type="entry name" value="CYTIDINE DEAMINASE"/>
    <property type="match status" value="1"/>
</dbReference>
<evidence type="ECO:0000313" key="3">
    <source>
        <dbReference type="EMBL" id="MFC7056994.1"/>
    </source>
</evidence>
<dbReference type="Proteomes" id="UP001596445">
    <property type="component" value="Unassembled WGS sequence"/>
</dbReference>
<dbReference type="GO" id="GO:0072527">
    <property type="term" value="P:pyrimidine-containing compound metabolic process"/>
    <property type="evidence" value="ECO:0007669"/>
    <property type="project" value="UniProtKB-ARBA"/>
</dbReference>
<evidence type="ECO:0000256" key="1">
    <source>
        <dbReference type="ARBA" id="ARBA00006576"/>
    </source>
</evidence>
<dbReference type="PANTHER" id="PTHR11644:SF2">
    <property type="entry name" value="CYTIDINE DEAMINASE"/>
    <property type="match status" value="1"/>
</dbReference>
<proteinExistence type="inferred from homology"/>
<comment type="caution">
    <text evidence="3">The sequence shown here is derived from an EMBL/GenBank/DDBJ whole genome shotgun (WGS) entry which is preliminary data.</text>
</comment>
<dbReference type="InterPro" id="IPR002125">
    <property type="entry name" value="CMP_dCMP_dom"/>
</dbReference>
<evidence type="ECO:0000259" key="2">
    <source>
        <dbReference type="PROSITE" id="PS51747"/>
    </source>
</evidence>
<dbReference type="SUPFAM" id="SSF53927">
    <property type="entry name" value="Cytidine deaminase-like"/>
    <property type="match status" value="1"/>
</dbReference>
<keyword evidence="4" id="KW-1185">Reference proteome</keyword>
<organism evidence="3 4">
    <name type="scientific">Halovenus salina</name>
    <dbReference type="NCBI Taxonomy" id="1510225"/>
    <lineage>
        <taxon>Archaea</taxon>
        <taxon>Methanobacteriati</taxon>
        <taxon>Methanobacteriota</taxon>
        <taxon>Stenosarchaea group</taxon>
        <taxon>Halobacteria</taxon>
        <taxon>Halobacteriales</taxon>
        <taxon>Haloarculaceae</taxon>
        <taxon>Halovenus</taxon>
    </lineage>
</organism>
<dbReference type="InterPro" id="IPR050202">
    <property type="entry name" value="Cyt/Deoxycyt_deaminase"/>
</dbReference>